<protein>
    <submittedName>
        <fullName evidence="3">Uncharacterized protein</fullName>
    </submittedName>
</protein>
<feature type="region of interest" description="Disordered" evidence="1">
    <location>
        <begin position="1"/>
        <end position="25"/>
    </location>
</feature>
<keyword evidence="2" id="KW-1185">Reference proteome</keyword>
<dbReference type="WBParaSite" id="PSU_v2.g253.t1">
    <property type="protein sequence ID" value="PSU_v2.g253.t1"/>
    <property type="gene ID" value="PSU_v2.g253"/>
</dbReference>
<dbReference type="Proteomes" id="UP000887577">
    <property type="component" value="Unplaced"/>
</dbReference>
<name>A0A914YWS1_9BILA</name>
<evidence type="ECO:0000313" key="3">
    <source>
        <dbReference type="WBParaSite" id="PSU_v2.g253.t1"/>
    </source>
</evidence>
<evidence type="ECO:0000313" key="2">
    <source>
        <dbReference type="Proteomes" id="UP000887577"/>
    </source>
</evidence>
<organism evidence="2 3">
    <name type="scientific">Panagrolaimus superbus</name>
    <dbReference type="NCBI Taxonomy" id="310955"/>
    <lineage>
        <taxon>Eukaryota</taxon>
        <taxon>Metazoa</taxon>
        <taxon>Ecdysozoa</taxon>
        <taxon>Nematoda</taxon>
        <taxon>Chromadorea</taxon>
        <taxon>Rhabditida</taxon>
        <taxon>Tylenchina</taxon>
        <taxon>Panagrolaimomorpha</taxon>
        <taxon>Panagrolaimoidea</taxon>
        <taxon>Panagrolaimidae</taxon>
        <taxon>Panagrolaimus</taxon>
    </lineage>
</organism>
<accession>A0A914YWS1</accession>
<proteinExistence type="predicted"/>
<feature type="compositionally biased region" description="Basic and acidic residues" evidence="1">
    <location>
        <begin position="1"/>
        <end position="17"/>
    </location>
</feature>
<dbReference type="AlphaFoldDB" id="A0A914YWS1"/>
<sequence length="189" mass="20292">MDHRHIDVEEAQHERGQVEQGNAAGGSDHAHLEVLCGLDHAAAVCEQQRGQGAEGQQHGLEHDARVLHVEQGRHGAQEQAFDQRVHRRGDRRPFLLEDGDQRQHQTADRATDGVQARAAGNLAVLVNRLAPGECRGQHGQQQQDAGLVGGAVEGHHLVGAGHHRTAGEVEEGRLGKSRVAAAHACSPCE</sequence>
<reference evidence="3" key="1">
    <citation type="submission" date="2022-11" db="UniProtKB">
        <authorList>
            <consortium name="WormBaseParasite"/>
        </authorList>
    </citation>
    <scope>IDENTIFICATION</scope>
</reference>
<evidence type="ECO:0000256" key="1">
    <source>
        <dbReference type="SAM" id="MobiDB-lite"/>
    </source>
</evidence>